<dbReference type="InterPro" id="IPR050078">
    <property type="entry name" value="Ribosomal_L11_MeTrfase_PrmA"/>
</dbReference>
<evidence type="ECO:0000313" key="8">
    <source>
        <dbReference type="Proteomes" id="UP001056291"/>
    </source>
</evidence>
<feature type="binding site" evidence="6">
    <location>
        <position position="176"/>
    </location>
    <ligand>
        <name>S-adenosyl-L-methionine</name>
        <dbReference type="ChEBI" id="CHEBI:59789"/>
    </ligand>
</feature>
<dbReference type="EMBL" id="CP098747">
    <property type="protein sequence ID" value="USG60386.1"/>
    <property type="molecule type" value="Genomic_DNA"/>
</dbReference>
<sequence>MSKPADTSLWQLSVTLPLPELEPIEQILEDHALTISTEEAVADGSLWTMNVLFEQKPGDQLLQQLDADLDYLVAPLVQKDWVSESQKMLPPVDAGRFYIHGSHDPVHPSISRHDLTIEAGRAFGTGLHETTFGCLLAIDDLRKKREFYNALDLGCGSGVLALAIAKAWRRPVLASDIDIDAVLVTNENAKKNGLAPLIKAEHAAGLNSRILHQHGPYDLIVANILAKPLVTMAFSIANALADNGVLILSGLLGKQEQMVFSSYRLQGLRLQRRYAIGEWRALVLSK</sequence>
<keyword evidence="8" id="KW-1185">Reference proteome</keyword>
<dbReference type="PANTHER" id="PTHR43648">
    <property type="entry name" value="ELECTRON TRANSFER FLAVOPROTEIN BETA SUBUNIT LYSINE METHYLTRANSFERASE"/>
    <property type="match status" value="1"/>
</dbReference>
<evidence type="ECO:0000256" key="6">
    <source>
        <dbReference type="HAMAP-Rule" id="MF_00735"/>
    </source>
</evidence>
<evidence type="ECO:0000256" key="3">
    <source>
        <dbReference type="ARBA" id="ARBA00022603"/>
    </source>
</evidence>
<accession>A0ABY4W6W2</accession>
<dbReference type="RefSeq" id="WP_251933267.1">
    <property type="nucleotide sequence ID" value="NZ_CP098747.1"/>
</dbReference>
<evidence type="ECO:0000256" key="4">
    <source>
        <dbReference type="ARBA" id="ARBA00022679"/>
    </source>
</evidence>
<dbReference type="SUPFAM" id="SSF53335">
    <property type="entry name" value="S-adenosyl-L-methionine-dependent methyltransferases"/>
    <property type="match status" value="1"/>
</dbReference>
<evidence type="ECO:0000313" key="7">
    <source>
        <dbReference type="EMBL" id="USG60386.1"/>
    </source>
</evidence>
<keyword evidence="3 6" id="KW-0489">Methyltransferase</keyword>
<dbReference type="Proteomes" id="UP001056291">
    <property type="component" value="Chromosome"/>
</dbReference>
<comment type="similarity">
    <text evidence="1 6">Belongs to the methyltransferase superfamily. PrmA family.</text>
</comment>
<comment type="function">
    <text evidence="6">Methylates ribosomal protein L11.</text>
</comment>
<dbReference type="GO" id="GO:0032259">
    <property type="term" value="P:methylation"/>
    <property type="evidence" value="ECO:0007669"/>
    <property type="project" value="UniProtKB-KW"/>
</dbReference>
<feature type="binding site" evidence="6">
    <location>
        <position position="131"/>
    </location>
    <ligand>
        <name>S-adenosyl-L-methionine</name>
        <dbReference type="ChEBI" id="CHEBI:59789"/>
    </ligand>
</feature>
<keyword evidence="4 6" id="KW-0808">Transferase</keyword>
<keyword evidence="7" id="KW-0689">Ribosomal protein</keyword>
<keyword evidence="2 6" id="KW-0963">Cytoplasm</keyword>
<dbReference type="CDD" id="cd02440">
    <property type="entry name" value="AdoMet_MTases"/>
    <property type="match status" value="1"/>
</dbReference>
<organism evidence="7 8">
    <name type="scientific">Sneathiella marina</name>
    <dbReference type="NCBI Taxonomy" id="2950108"/>
    <lineage>
        <taxon>Bacteria</taxon>
        <taxon>Pseudomonadati</taxon>
        <taxon>Pseudomonadota</taxon>
        <taxon>Alphaproteobacteria</taxon>
        <taxon>Sneathiellales</taxon>
        <taxon>Sneathiellaceae</taxon>
        <taxon>Sneathiella</taxon>
    </lineage>
</organism>
<dbReference type="PANTHER" id="PTHR43648:SF1">
    <property type="entry name" value="ELECTRON TRANSFER FLAVOPROTEIN BETA SUBUNIT LYSINE METHYLTRANSFERASE"/>
    <property type="match status" value="1"/>
</dbReference>
<proteinExistence type="inferred from homology"/>
<dbReference type="GO" id="GO:0008168">
    <property type="term" value="F:methyltransferase activity"/>
    <property type="evidence" value="ECO:0007669"/>
    <property type="project" value="UniProtKB-KW"/>
</dbReference>
<evidence type="ECO:0000256" key="5">
    <source>
        <dbReference type="ARBA" id="ARBA00022691"/>
    </source>
</evidence>
<name>A0ABY4W6W2_9PROT</name>
<comment type="catalytic activity">
    <reaction evidence="6">
        <text>L-lysyl-[protein] + 3 S-adenosyl-L-methionine = N(6),N(6),N(6)-trimethyl-L-lysyl-[protein] + 3 S-adenosyl-L-homocysteine + 3 H(+)</text>
        <dbReference type="Rhea" id="RHEA:54192"/>
        <dbReference type="Rhea" id="RHEA-COMP:9752"/>
        <dbReference type="Rhea" id="RHEA-COMP:13826"/>
        <dbReference type="ChEBI" id="CHEBI:15378"/>
        <dbReference type="ChEBI" id="CHEBI:29969"/>
        <dbReference type="ChEBI" id="CHEBI:57856"/>
        <dbReference type="ChEBI" id="CHEBI:59789"/>
        <dbReference type="ChEBI" id="CHEBI:61961"/>
    </reaction>
</comment>
<dbReference type="InterPro" id="IPR029063">
    <property type="entry name" value="SAM-dependent_MTases_sf"/>
</dbReference>
<evidence type="ECO:0000256" key="2">
    <source>
        <dbReference type="ARBA" id="ARBA00022490"/>
    </source>
</evidence>
<gene>
    <name evidence="6" type="primary">prmA</name>
    <name evidence="7" type="ORF">NBZ79_14535</name>
</gene>
<dbReference type="EC" id="2.1.1.-" evidence="6"/>
<reference evidence="7" key="1">
    <citation type="submission" date="2022-06" db="EMBL/GenBank/DDBJ databases">
        <title>Sneathiella actinostolidae sp. nov., isolated from a sea anemonein the Western Pacific Ocean.</title>
        <authorList>
            <person name="Wei M.J."/>
        </authorList>
    </citation>
    <scope>NUCLEOTIDE SEQUENCE</scope>
    <source>
        <strain evidence="7">PHK-P5</strain>
    </source>
</reference>
<keyword evidence="7" id="KW-0687">Ribonucleoprotein</keyword>
<dbReference type="Gene3D" id="3.40.50.150">
    <property type="entry name" value="Vaccinia Virus protein VP39"/>
    <property type="match status" value="1"/>
</dbReference>
<evidence type="ECO:0000256" key="1">
    <source>
        <dbReference type="ARBA" id="ARBA00009741"/>
    </source>
</evidence>
<protein>
    <recommendedName>
        <fullName evidence="6">Ribosomal protein L11 methyltransferase</fullName>
        <shortName evidence="6">L11 Mtase</shortName>
        <ecNumber evidence="6">2.1.1.-</ecNumber>
    </recommendedName>
</protein>
<keyword evidence="5 6" id="KW-0949">S-adenosyl-L-methionine</keyword>
<dbReference type="HAMAP" id="MF_00735">
    <property type="entry name" value="Methyltr_PrmA"/>
    <property type="match status" value="1"/>
</dbReference>
<comment type="subcellular location">
    <subcellularLocation>
        <location evidence="6">Cytoplasm</location>
    </subcellularLocation>
</comment>
<feature type="binding site" evidence="6">
    <location>
        <position position="223"/>
    </location>
    <ligand>
        <name>S-adenosyl-L-methionine</name>
        <dbReference type="ChEBI" id="CHEBI:59789"/>
    </ligand>
</feature>
<feature type="binding site" evidence="6">
    <location>
        <position position="154"/>
    </location>
    <ligand>
        <name>S-adenosyl-L-methionine</name>
        <dbReference type="ChEBI" id="CHEBI:59789"/>
    </ligand>
</feature>
<dbReference type="GO" id="GO:0005840">
    <property type="term" value="C:ribosome"/>
    <property type="evidence" value="ECO:0007669"/>
    <property type="project" value="UniProtKB-KW"/>
</dbReference>
<dbReference type="InterPro" id="IPR004498">
    <property type="entry name" value="Ribosomal_PrmA_MeTrfase"/>
</dbReference>
<dbReference type="Pfam" id="PF06325">
    <property type="entry name" value="PrmA"/>
    <property type="match status" value="1"/>
</dbReference>